<dbReference type="PRINTS" id="PR00778">
    <property type="entry name" value="HTHARSR"/>
</dbReference>
<dbReference type="InterPro" id="IPR011991">
    <property type="entry name" value="ArsR-like_HTH"/>
</dbReference>
<dbReference type="GO" id="GO:0003700">
    <property type="term" value="F:DNA-binding transcription factor activity"/>
    <property type="evidence" value="ECO:0007669"/>
    <property type="project" value="InterPro"/>
</dbReference>
<dbReference type="Gene3D" id="1.10.10.10">
    <property type="entry name" value="Winged helix-like DNA-binding domain superfamily/Winged helix DNA-binding domain"/>
    <property type="match status" value="1"/>
</dbReference>
<dbReference type="SUPFAM" id="SSF46785">
    <property type="entry name" value="Winged helix' DNA-binding domain"/>
    <property type="match status" value="1"/>
</dbReference>
<proteinExistence type="predicted"/>
<dbReference type="InterPro" id="IPR001845">
    <property type="entry name" value="HTH_ArsR_DNA-bd_dom"/>
</dbReference>
<dbReference type="AlphaFoldDB" id="A0A2M9Y2Q3"/>
<dbReference type="InterPro" id="IPR036390">
    <property type="entry name" value="WH_DNA-bd_sf"/>
</dbReference>
<name>A0A2M9Y2Q3_9LEPT</name>
<dbReference type="RefSeq" id="WP_100790063.1">
    <property type="nucleotide sequence ID" value="NZ_NPDQ01000003.1"/>
</dbReference>
<dbReference type="EMBL" id="RQFP01000014">
    <property type="protein sequence ID" value="TGK91690.1"/>
    <property type="molecule type" value="Genomic_DNA"/>
</dbReference>
<dbReference type="Pfam" id="PF01022">
    <property type="entry name" value="HTH_5"/>
    <property type="match status" value="1"/>
</dbReference>
<dbReference type="PROSITE" id="PS50987">
    <property type="entry name" value="HTH_ARSR_2"/>
    <property type="match status" value="1"/>
</dbReference>
<organism evidence="2 3">
    <name type="scientific">Leptospira brenneri</name>
    <dbReference type="NCBI Taxonomy" id="2023182"/>
    <lineage>
        <taxon>Bacteria</taxon>
        <taxon>Pseudomonadati</taxon>
        <taxon>Spirochaetota</taxon>
        <taxon>Spirochaetia</taxon>
        <taxon>Leptospirales</taxon>
        <taxon>Leptospiraceae</taxon>
        <taxon>Leptospira</taxon>
    </lineage>
</organism>
<dbReference type="CDD" id="cd00090">
    <property type="entry name" value="HTH_ARSR"/>
    <property type="match status" value="1"/>
</dbReference>
<dbReference type="NCBIfam" id="NF033788">
    <property type="entry name" value="HTH_metalloreg"/>
    <property type="match status" value="1"/>
</dbReference>
<dbReference type="Proteomes" id="UP000297891">
    <property type="component" value="Unassembled WGS sequence"/>
</dbReference>
<dbReference type="SMART" id="SM00418">
    <property type="entry name" value="HTH_ARSR"/>
    <property type="match status" value="1"/>
</dbReference>
<sequence>MNAFAALADETRRDIVRLVVKNGELTSTEISQNFQMSPPAISQHLKVLKDANVLLMKKDAQKRIYSLNQTGLKDMEDWILDIKNLWTKRLDKLDRYVLKLKMERTNDKK</sequence>
<evidence type="ECO:0000313" key="2">
    <source>
        <dbReference type="EMBL" id="TGK91690.1"/>
    </source>
</evidence>
<protein>
    <submittedName>
        <fullName evidence="2">ArsR family transcriptional regulator</fullName>
    </submittedName>
</protein>
<evidence type="ECO:0000313" key="3">
    <source>
        <dbReference type="Proteomes" id="UP000297891"/>
    </source>
</evidence>
<dbReference type="InterPro" id="IPR036388">
    <property type="entry name" value="WH-like_DNA-bd_sf"/>
</dbReference>
<dbReference type="PANTHER" id="PTHR38600">
    <property type="entry name" value="TRANSCRIPTIONAL REGULATORY PROTEIN"/>
    <property type="match status" value="1"/>
</dbReference>
<reference evidence="2" key="1">
    <citation type="journal article" date="2019" name="PLoS Negl. Trop. Dis.">
        <title>Revisiting the worldwide diversity of Leptospira species in the environment.</title>
        <authorList>
            <person name="Vincent A.T."/>
            <person name="Schiettekatte O."/>
            <person name="Bourhy P."/>
            <person name="Veyrier F.J."/>
            <person name="Picardeau M."/>
        </authorList>
    </citation>
    <scope>NUCLEOTIDE SEQUENCE [LARGE SCALE GENOMIC DNA]</scope>
    <source>
        <strain evidence="2">201800277</strain>
    </source>
</reference>
<dbReference type="OrthoDB" id="9798835at2"/>
<dbReference type="PANTHER" id="PTHR38600:SF2">
    <property type="entry name" value="SLL0088 PROTEIN"/>
    <property type="match status" value="1"/>
</dbReference>
<keyword evidence="3" id="KW-1185">Reference proteome</keyword>
<gene>
    <name evidence="2" type="ORF">EHQ30_15945</name>
</gene>
<accession>A0A2M9Y2Q3</accession>
<feature type="domain" description="HTH arsR-type" evidence="1">
    <location>
        <begin position="1"/>
        <end position="87"/>
    </location>
</feature>
<evidence type="ECO:0000259" key="1">
    <source>
        <dbReference type="PROSITE" id="PS50987"/>
    </source>
</evidence>
<comment type="caution">
    <text evidence="2">The sequence shown here is derived from an EMBL/GenBank/DDBJ whole genome shotgun (WGS) entry which is preliminary data.</text>
</comment>